<name>A0A1D9P4I0_9FIRM</name>
<protein>
    <submittedName>
        <fullName evidence="2">YbbR-like protein</fullName>
    </submittedName>
</protein>
<sequence length="425" mass="45587">MKKITSNWGLKLASLIFAIIIWFLVTNINDPVISVRYTNVPVTLKNTNLITDQGQVYTILDGSDTISSVTIYAPRSIIDSISQNNVVATADVQDLSSLNTVTINVTTNKYSDKIQKIVTSTDVVKLSVERKASKTLALTATTSGTLSDGYIIGDVTTEQNMIRINGPESVIQNIQSAEVDVDVTGFTSNIGTDADIILYDADGDPVDSSQVSMNIKSVRVNVSIYGTKYVPLNYVVTGEPANGYILTGKIDSNPSEVLIAGRSSVISSVNEITIKDDGLNVTGLSKNLNYTVDVSKYLPSGVTFGDPDYHGTAAVVVHIGSVSEETYDVSTKNVTISGKVDGFDINIDDSEHDTVSLTLQGLKSELDAISAGSLEGTVDIDEILESNGLTEMTEGTYTAQVEWNLPEGVKEKAPVSVYVKVEKNN</sequence>
<keyword evidence="1" id="KW-1133">Transmembrane helix</keyword>
<reference evidence="3" key="1">
    <citation type="submission" date="2016-10" db="EMBL/GenBank/DDBJ databases">
        <title>The complete genome sequence of the rumen bacterium Butyrivibrio hungatei MB2003.</title>
        <authorList>
            <person name="Palevich N."/>
            <person name="Kelly W.J."/>
            <person name="Leahy S.C."/>
            <person name="Altermann E."/>
            <person name="Rakonjac J."/>
            <person name="Attwood G.T."/>
        </authorList>
    </citation>
    <scope>NUCLEOTIDE SEQUENCE [LARGE SCALE GENOMIC DNA]</scope>
    <source>
        <strain evidence="3">MB2003</strain>
    </source>
</reference>
<dbReference type="InterPro" id="IPR012505">
    <property type="entry name" value="YbbR"/>
</dbReference>
<dbReference type="PANTHER" id="PTHR37804">
    <property type="entry name" value="CDAA REGULATORY PROTEIN CDAR"/>
    <property type="match status" value="1"/>
</dbReference>
<dbReference type="Pfam" id="PF07949">
    <property type="entry name" value="YbbR"/>
    <property type="match status" value="2"/>
</dbReference>
<evidence type="ECO:0000313" key="2">
    <source>
        <dbReference type="EMBL" id="AOZ97480.1"/>
    </source>
</evidence>
<dbReference type="Gene3D" id="2.170.120.40">
    <property type="entry name" value="YbbR-like domain"/>
    <property type="match status" value="2"/>
</dbReference>
<dbReference type="KEGG" id="bhu:bhn_I2448"/>
<gene>
    <name evidence="2" type="ORF">bhn_I2448</name>
</gene>
<dbReference type="EMBL" id="CP017831">
    <property type="protein sequence ID" value="AOZ97480.1"/>
    <property type="molecule type" value="Genomic_DNA"/>
</dbReference>
<organism evidence="2 3">
    <name type="scientific">Butyrivibrio hungatei</name>
    <dbReference type="NCBI Taxonomy" id="185008"/>
    <lineage>
        <taxon>Bacteria</taxon>
        <taxon>Bacillati</taxon>
        <taxon>Bacillota</taxon>
        <taxon>Clostridia</taxon>
        <taxon>Lachnospirales</taxon>
        <taxon>Lachnospiraceae</taxon>
        <taxon>Butyrivibrio</taxon>
    </lineage>
</organism>
<dbReference type="RefSeq" id="WP_071177078.1">
    <property type="nucleotide sequence ID" value="NZ_CP017831.1"/>
</dbReference>
<evidence type="ECO:0000313" key="3">
    <source>
        <dbReference type="Proteomes" id="UP000179284"/>
    </source>
</evidence>
<dbReference type="AlphaFoldDB" id="A0A1D9P4I0"/>
<dbReference type="Proteomes" id="UP000179284">
    <property type="component" value="Chromosome I"/>
</dbReference>
<dbReference type="OrthoDB" id="2111604at2"/>
<accession>A0A1D9P4I0</accession>
<feature type="transmembrane region" description="Helical" evidence="1">
    <location>
        <begin position="12"/>
        <end position="29"/>
    </location>
</feature>
<dbReference type="PANTHER" id="PTHR37804:SF1">
    <property type="entry name" value="CDAA REGULATORY PROTEIN CDAR"/>
    <property type="match status" value="1"/>
</dbReference>
<proteinExistence type="predicted"/>
<keyword evidence="3" id="KW-1185">Reference proteome</keyword>
<keyword evidence="1" id="KW-0812">Transmembrane</keyword>
<evidence type="ECO:0000256" key="1">
    <source>
        <dbReference type="SAM" id="Phobius"/>
    </source>
</evidence>
<dbReference type="InterPro" id="IPR053154">
    <property type="entry name" value="c-di-AMP_regulator"/>
</dbReference>
<dbReference type="Gene3D" id="2.170.120.30">
    <property type="match status" value="2"/>
</dbReference>
<keyword evidence="1" id="KW-0472">Membrane</keyword>